<evidence type="ECO:0000313" key="1">
    <source>
        <dbReference type="EnsemblMetazoa" id="GAUT036260-PA"/>
    </source>
</evidence>
<dbReference type="EnsemblMetazoa" id="GAUT036260-RA">
    <property type="protein sequence ID" value="GAUT036260-PA"/>
    <property type="gene ID" value="GAUT036260"/>
</dbReference>
<accession>A0A1A9VG99</accession>
<sequence>MAVSAQTSKPENNGVVPITHPTSLFCAPEIVHRFVKNNVYVAVEFSDDDDLIDPEPLGSNKKTFASTLFYIPKYFFYKKELKFQDNLTSSESSAKHTDNPNNMLVFTLSPMLNRQASSNSHEYSCFLAAKPSSFTSSQSGRRKKTSLVSWLPNFRAVETVKAKPNKKVLTLSPMHSPVEIEKNDTRIPETIRFYNSTKFGVDVNGQMARKYSMAFTASNSSVYYVPASIVKLDICTPKRDIPSLSRQAVRLQIPLTPYIGFEVDRTFTCSSKMSSLLRFLASYIQF</sequence>
<reference evidence="1" key="1">
    <citation type="submission" date="2020-05" db="UniProtKB">
        <authorList>
            <consortium name="EnsemblMetazoa"/>
        </authorList>
    </citation>
    <scope>IDENTIFICATION</scope>
    <source>
        <strain evidence="1">TTRI</strain>
    </source>
</reference>
<dbReference type="Proteomes" id="UP000078200">
    <property type="component" value="Unassembled WGS sequence"/>
</dbReference>
<proteinExistence type="predicted"/>
<name>A0A1A9VG99_GLOAU</name>
<dbReference type="VEuPathDB" id="VectorBase:GAUT036260"/>
<evidence type="ECO:0000313" key="2">
    <source>
        <dbReference type="Proteomes" id="UP000078200"/>
    </source>
</evidence>
<dbReference type="AlphaFoldDB" id="A0A1A9VG99"/>
<organism evidence="1 2">
    <name type="scientific">Glossina austeni</name>
    <name type="common">Savannah tsetse fly</name>
    <dbReference type="NCBI Taxonomy" id="7395"/>
    <lineage>
        <taxon>Eukaryota</taxon>
        <taxon>Metazoa</taxon>
        <taxon>Ecdysozoa</taxon>
        <taxon>Arthropoda</taxon>
        <taxon>Hexapoda</taxon>
        <taxon>Insecta</taxon>
        <taxon>Pterygota</taxon>
        <taxon>Neoptera</taxon>
        <taxon>Endopterygota</taxon>
        <taxon>Diptera</taxon>
        <taxon>Brachycera</taxon>
        <taxon>Muscomorpha</taxon>
        <taxon>Hippoboscoidea</taxon>
        <taxon>Glossinidae</taxon>
        <taxon>Glossina</taxon>
    </lineage>
</organism>
<protein>
    <submittedName>
        <fullName evidence="1">Uncharacterized protein</fullName>
    </submittedName>
</protein>
<keyword evidence="2" id="KW-1185">Reference proteome</keyword>